<dbReference type="InterPro" id="IPR011009">
    <property type="entry name" value="Kinase-like_dom_sf"/>
</dbReference>
<dbReference type="Gene3D" id="3.90.1200.10">
    <property type="match status" value="1"/>
</dbReference>
<keyword evidence="3" id="KW-1185">Reference proteome</keyword>
<name>A0A316TAP9_9ACTN</name>
<comment type="caution">
    <text evidence="2">The sequence shown here is derived from an EMBL/GenBank/DDBJ whole genome shotgun (WGS) entry which is preliminary data.</text>
</comment>
<dbReference type="PANTHER" id="PTHR21310">
    <property type="entry name" value="AMINOGLYCOSIDE PHOSPHOTRANSFERASE-RELATED-RELATED"/>
    <property type="match status" value="1"/>
</dbReference>
<proteinExistence type="predicted"/>
<evidence type="ECO:0000313" key="2">
    <source>
        <dbReference type="EMBL" id="PWN01413.1"/>
    </source>
</evidence>
<organism evidence="2 3">
    <name type="scientific">Nocardioides silvaticus</name>
    <dbReference type="NCBI Taxonomy" id="2201891"/>
    <lineage>
        <taxon>Bacteria</taxon>
        <taxon>Bacillati</taxon>
        <taxon>Actinomycetota</taxon>
        <taxon>Actinomycetes</taxon>
        <taxon>Propionibacteriales</taxon>
        <taxon>Nocardioidaceae</taxon>
        <taxon>Nocardioides</taxon>
    </lineage>
</organism>
<dbReference type="Pfam" id="PF01636">
    <property type="entry name" value="APH"/>
    <property type="match status" value="1"/>
</dbReference>
<dbReference type="GO" id="GO:0016740">
    <property type="term" value="F:transferase activity"/>
    <property type="evidence" value="ECO:0007669"/>
    <property type="project" value="UniProtKB-KW"/>
</dbReference>
<dbReference type="SUPFAM" id="SSF56112">
    <property type="entry name" value="Protein kinase-like (PK-like)"/>
    <property type="match status" value="1"/>
</dbReference>
<dbReference type="RefSeq" id="WP_109696257.1">
    <property type="nucleotide sequence ID" value="NZ_QGDD01000009.1"/>
</dbReference>
<reference evidence="2 3" key="1">
    <citation type="submission" date="2018-05" db="EMBL/GenBank/DDBJ databases">
        <title>Nocardioides silvaticus genome.</title>
        <authorList>
            <person name="Li C."/>
            <person name="Wang G."/>
        </authorList>
    </citation>
    <scope>NUCLEOTIDE SEQUENCE [LARGE SCALE GENOMIC DNA]</scope>
    <source>
        <strain evidence="2 3">CCTCC AB 2018079</strain>
    </source>
</reference>
<feature type="domain" description="Aminoglycoside phosphotransferase" evidence="1">
    <location>
        <begin position="34"/>
        <end position="266"/>
    </location>
</feature>
<evidence type="ECO:0000259" key="1">
    <source>
        <dbReference type="Pfam" id="PF01636"/>
    </source>
</evidence>
<dbReference type="Gene3D" id="3.30.200.20">
    <property type="entry name" value="Phosphorylase Kinase, domain 1"/>
    <property type="match status" value="1"/>
</dbReference>
<keyword evidence="2" id="KW-0808">Transferase</keyword>
<accession>A0A316TAP9</accession>
<protein>
    <submittedName>
        <fullName evidence="2">Phosphotransferase</fullName>
    </submittedName>
</protein>
<dbReference type="PANTHER" id="PTHR21310:SF42">
    <property type="entry name" value="BIFUNCTIONAL AAC_APH"/>
    <property type="match status" value="1"/>
</dbReference>
<dbReference type="InterPro" id="IPR002575">
    <property type="entry name" value="Aminoglycoside_PTrfase"/>
</dbReference>
<dbReference type="InterPro" id="IPR051678">
    <property type="entry name" value="AGP_Transferase"/>
</dbReference>
<gene>
    <name evidence="2" type="ORF">DJ010_17790</name>
</gene>
<sequence>MHADELAVDADLVRRLLWKLFPDLAELPIRQVSDSGSSNSLYRLGEALAVRLPRQPGGGDTIVKEAAWLPYLASRLTVNVPDLVGVGVPGHGYSEVWAVTSWLDGSVPRARLRGAEAVALAQDLARFILDLRHVAVPSNSVEDAAELSTYRGAPLPSFDDDFRGIVDACRDLNLNLDLEQVLHCWETATAAASEISPTTLWYYGDLLAENVLLDKHGRLAAVLDFGGLGLGNPEVDLVIAWDLLDPEGLVAFRRALGIQDAQWSASRGWALFLALMTFPYYGSSMPNRCASRLAMVHAVLADA</sequence>
<dbReference type="AlphaFoldDB" id="A0A316TAP9"/>
<evidence type="ECO:0000313" key="3">
    <source>
        <dbReference type="Proteomes" id="UP000245507"/>
    </source>
</evidence>
<dbReference type="EMBL" id="QGDD01000009">
    <property type="protein sequence ID" value="PWN01413.1"/>
    <property type="molecule type" value="Genomic_DNA"/>
</dbReference>
<dbReference type="Proteomes" id="UP000245507">
    <property type="component" value="Unassembled WGS sequence"/>
</dbReference>